<evidence type="ECO:0000313" key="3">
    <source>
        <dbReference type="Proteomes" id="UP000515317"/>
    </source>
</evidence>
<dbReference type="AlphaFoldDB" id="A0A6S6QP14"/>
<keyword evidence="3" id="KW-1185">Reference proteome</keyword>
<name>A0A6S6QP14_9HYPH</name>
<sequence>MAKADRAPKKIAGLKLPKSIRQAPAIRSLLATPAGRRILSEALIEGAATAAQRVIEAHKAAKATGAVVELPKAKAAVKRAKNGKPAPGAAPANDVAAPKPLAPLASKPAPVADKPKPAPAALDDDDDFDKPGAAD</sequence>
<organism evidence="2 3">
    <name type="scientific">Terrihabitans soli</name>
    <dbReference type="NCBI Taxonomy" id="708113"/>
    <lineage>
        <taxon>Bacteria</taxon>
        <taxon>Pseudomonadati</taxon>
        <taxon>Pseudomonadota</taxon>
        <taxon>Alphaproteobacteria</taxon>
        <taxon>Hyphomicrobiales</taxon>
        <taxon>Terrihabitans</taxon>
    </lineage>
</organism>
<gene>
    <name evidence="2" type="ORF">IZ6_14340</name>
</gene>
<proteinExistence type="predicted"/>
<reference evidence="2 3" key="1">
    <citation type="submission" date="2020-08" db="EMBL/GenBank/DDBJ databases">
        <title>Genome sequence of Rhizobiales bacterium strain IZ6.</title>
        <authorList>
            <person name="Nakai R."/>
            <person name="Naganuma T."/>
        </authorList>
    </citation>
    <scope>NUCLEOTIDE SEQUENCE [LARGE SCALE GENOMIC DNA]</scope>
    <source>
        <strain evidence="2 3">IZ6</strain>
    </source>
</reference>
<accession>A0A6S6QP14</accession>
<dbReference type="Proteomes" id="UP000515317">
    <property type="component" value="Chromosome"/>
</dbReference>
<feature type="region of interest" description="Disordered" evidence="1">
    <location>
        <begin position="77"/>
        <end position="135"/>
    </location>
</feature>
<evidence type="ECO:0000313" key="2">
    <source>
        <dbReference type="EMBL" id="BCJ90699.1"/>
    </source>
</evidence>
<evidence type="ECO:0000256" key="1">
    <source>
        <dbReference type="SAM" id="MobiDB-lite"/>
    </source>
</evidence>
<dbReference type="EMBL" id="AP023361">
    <property type="protein sequence ID" value="BCJ90699.1"/>
    <property type="molecule type" value="Genomic_DNA"/>
</dbReference>
<feature type="compositionally biased region" description="Low complexity" evidence="1">
    <location>
        <begin position="83"/>
        <end position="112"/>
    </location>
</feature>
<protein>
    <submittedName>
        <fullName evidence="2">Uncharacterized protein</fullName>
    </submittedName>
</protein>
<dbReference type="RefSeq" id="WP_222877315.1">
    <property type="nucleotide sequence ID" value="NZ_AP023361.1"/>
</dbReference>
<dbReference type="KEGG" id="tso:IZ6_14340"/>